<dbReference type="GO" id="GO:0016747">
    <property type="term" value="F:acyltransferase activity, transferring groups other than amino-acyl groups"/>
    <property type="evidence" value="ECO:0007669"/>
    <property type="project" value="InterPro"/>
</dbReference>
<dbReference type="Gene3D" id="3.40.630.30">
    <property type="match status" value="1"/>
</dbReference>
<evidence type="ECO:0000256" key="2">
    <source>
        <dbReference type="ARBA" id="ARBA00023315"/>
    </source>
</evidence>
<organism evidence="4">
    <name type="scientific">Oscillatoriales cyanobacterium SpSt-418</name>
    <dbReference type="NCBI Taxonomy" id="2282169"/>
    <lineage>
        <taxon>Bacteria</taxon>
        <taxon>Bacillati</taxon>
        <taxon>Cyanobacteriota</taxon>
        <taxon>Cyanophyceae</taxon>
        <taxon>Oscillatoriophycideae</taxon>
        <taxon>Oscillatoriales</taxon>
    </lineage>
</organism>
<sequence>MVVTLQPVTELPELLLLPLVEESLAQGFRAIHRLVDEWQTEKNRFSKPGEALFAAWFADHVIGVCGLNQDPYADANQIGRIRRLYVQQAYRRQGVGRQLVEQIICTAKPNFVELRLRTTDAIAAHFYASLGFHPVNLPNCTHSLKLR</sequence>
<comment type="caution">
    <text evidence="4">The sequence shown here is derived from an EMBL/GenBank/DDBJ whole genome shotgun (WGS) entry which is preliminary data.</text>
</comment>
<evidence type="ECO:0000259" key="3">
    <source>
        <dbReference type="PROSITE" id="PS51186"/>
    </source>
</evidence>
<dbReference type="AlphaFoldDB" id="A0A7C3PFH0"/>
<accession>A0A7C3PFH0</accession>
<keyword evidence="1 4" id="KW-0808">Transferase</keyword>
<reference evidence="4" key="1">
    <citation type="journal article" date="2020" name="mSystems">
        <title>Genome- and Community-Level Interaction Insights into Carbon Utilization and Element Cycling Functions of Hydrothermarchaeota in Hydrothermal Sediment.</title>
        <authorList>
            <person name="Zhou Z."/>
            <person name="Liu Y."/>
            <person name="Xu W."/>
            <person name="Pan J."/>
            <person name="Luo Z.H."/>
            <person name="Li M."/>
        </authorList>
    </citation>
    <scope>NUCLEOTIDE SEQUENCE [LARGE SCALE GENOMIC DNA]</scope>
    <source>
        <strain evidence="4">SpSt-418</strain>
    </source>
</reference>
<dbReference type="SUPFAM" id="SSF55729">
    <property type="entry name" value="Acyl-CoA N-acyltransferases (Nat)"/>
    <property type="match status" value="1"/>
</dbReference>
<feature type="domain" description="N-acetyltransferase" evidence="3">
    <location>
        <begin position="3"/>
        <end position="147"/>
    </location>
</feature>
<evidence type="ECO:0000313" key="4">
    <source>
        <dbReference type="EMBL" id="HFM98535.1"/>
    </source>
</evidence>
<name>A0A7C3PFH0_9CYAN</name>
<evidence type="ECO:0000256" key="1">
    <source>
        <dbReference type="ARBA" id="ARBA00022679"/>
    </source>
</evidence>
<dbReference type="CDD" id="cd04301">
    <property type="entry name" value="NAT_SF"/>
    <property type="match status" value="1"/>
</dbReference>
<dbReference type="PANTHER" id="PTHR43877">
    <property type="entry name" value="AMINOALKYLPHOSPHONATE N-ACETYLTRANSFERASE-RELATED-RELATED"/>
    <property type="match status" value="1"/>
</dbReference>
<dbReference type="Pfam" id="PF13508">
    <property type="entry name" value="Acetyltransf_7"/>
    <property type="match status" value="1"/>
</dbReference>
<keyword evidence="2" id="KW-0012">Acyltransferase</keyword>
<dbReference type="InterPro" id="IPR000182">
    <property type="entry name" value="GNAT_dom"/>
</dbReference>
<dbReference type="InterPro" id="IPR050832">
    <property type="entry name" value="Bact_Acetyltransf"/>
</dbReference>
<protein>
    <submittedName>
        <fullName evidence="4">N-acetyltransferase</fullName>
    </submittedName>
</protein>
<dbReference type="EMBL" id="DSRU01000178">
    <property type="protein sequence ID" value="HFM98535.1"/>
    <property type="molecule type" value="Genomic_DNA"/>
</dbReference>
<dbReference type="InterPro" id="IPR016181">
    <property type="entry name" value="Acyl_CoA_acyltransferase"/>
</dbReference>
<gene>
    <name evidence="4" type="ORF">ENR64_12435</name>
</gene>
<dbReference type="PROSITE" id="PS51186">
    <property type="entry name" value="GNAT"/>
    <property type="match status" value="1"/>
</dbReference>
<proteinExistence type="predicted"/>